<dbReference type="Pfam" id="PF10094">
    <property type="entry name" value="DUF2332"/>
    <property type="match status" value="1"/>
</dbReference>
<reference evidence="1 2" key="1">
    <citation type="submission" date="2016-05" db="EMBL/GenBank/DDBJ databases">
        <title>Bacillus thuringiensis and Bacillus weihenstephanensis as novel biocontrol agents of wilt causing Verticillium species.</title>
        <authorList>
            <person name="Hollensteiner J."/>
            <person name="Wemheuer F."/>
            <person name="Harting R."/>
            <person name="Kolarzyk A."/>
            <person name="Diaz-Valerio S."/>
            <person name="Poehlein A."/>
            <person name="Brzuszkiewicz E."/>
            <person name="Nesemann K."/>
            <person name="Braus-Stromeyer S."/>
            <person name="Braus G."/>
            <person name="Daniel R."/>
            <person name="Liesegang H."/>
        </authorList>
    </citation>
    <scope>NUCLEOTIDE SEQUENCE [LARGE SCALE GENOMIC DNA]</scope>
    <source>
        <strain evidence="1 2">GOE11</strain>
    </source>
</reference>
<evidence type="ECO:0008006" key="3">
    <source>
        <dbReference type="Google" id="ProtNLM"/>
    </source>
</evidence>
<dbReference type="InterPro" id="IPR011200">
    <property type="entry name" value="UCP012608"/>
</dbReference>
<evidence type="ECO:0000313" key="1">
    <source>
        <dbReference type="EMBL" id="OFD92246.1"/>
    </source>
</evidence>
<dbReference type="PIRSF" id="PIRSF012608">
    <property type="entry name" value="UCP012608"/>
    <property type="match status" value="1"/>
</dbReference>
<sequence length="350" mass="40740">MLKKEQIANLFRNFSENECKGSSDLYEYLSIKISEDEEVLTLASYAQPGQPVPNLLLGAVHYLLLKGKEHSLKRYYYSLVEDAGTDTNFENAFHQFKDFCHVYREEIITLLQTKLVQTNEVRRCAYLYPSFCYIFNKVNKPLALIEIGTSSGLQLFWDQYRYSYGTEEVYGNTQSNVHLTSEIRGEKMPYLLKQSPPVVERIGLDLHVNDLNDDEDYLWLRALIWPEHKERLVLFDQAAELVKEQSVQLIEGDGVVLLPSIVDQIREDAVICIFHTHVANQIPENVKHTLEKQIKEIGAKRDVFHLYNNMWDRDLHIDYYINGNEYCETVGETEGHGKWFSWKLGDKPLC</sequence>
<evidence type="ECO:0000313" key="2">
    <source>
        <dbReference type="Proteomes" id="UP000175835"/>
    </source>
</evidence>
<accession>A0A1E8BLR6</accession>
<organism evidence="1 2">
    <name type="scientific">Bacillus mycoides</name>
    <dbReference type="NCBI Taxonomy" id="1405"/>
    <lineage>
        <taxon>Bacteria</taxon>
        <taxon>Bacillati</taxon>
        <taxon>Bacillota</taxon>
        <taxon>Bacilli</taxon>
        <taxon>Bacillales</taxon>
        <taxon>Bacillaceae</taxon>
        <taxon>Bacillus</taxon>
        <taxon>Bacillus cereus group</taxon>
    </lineage>
</organism>
<name>A0A1E8BLR6_BACMY</name>
<proteinExistence type="predicted"/>
<dbReference type="EMBL" id="LXLX01000034">
    <property type="protein sequence ID" value="OFD92246.1"/>
    <property type="molecule type" value="Genomic_DNA"/>
</dbReference>
<protein>
    <recommendedName>
        <fullName evidence="3">DUF2332 domain-containing protein</fullName>
    </recommendedName>
</protein>
<dbReference type="PATRIC" id="fig|86662.28.peg.3065"/>
<gene>
    <name evidence="1" type="ORF">BWGOE11_29900</name>
</gene>
<dbReference type="Proteomes" id="UP000175835">
    <property type="component" value="Unassembled WGS sequence"/>
</dbReference>
<dbReference type="AlphaFoldDB" id="A0A1E8BLR6"/>
<dbReference type="RefSeq" id="WP_070146650.1">
    <property type="nucleotide sequence ID" value="NZ_LXLX01000034.1"/>
</dbReference>
<comment type="caution">
    <text evidence="1">The sequence shown here is derived from an EMBL/GenBank/DDBJ whole genome shotgun (WGS) entry which is preliminary data.</text>
</comment>